<dbReference type="EMBL" id="JAHVAH010000001">
    <property type="protein sequence ID" value="MBW0145822.1"/>
    <property type="molecule type" value="Genomic_DNA"/>
</dbReference>
<evidence type="ECO:0000313" key="6">
    <source>
        <dbReference type="EMBL" id="MBW0145822.1"/>
    </source>
</evidence>
<evidence type="ECO:0000256" key="4">
    <source>
        <dbReference type="ARBA" id="ARBA00023136"/>
    </source>
</evidence>
<organism evidence="6 7">
    <name type="scientific">Sphingomicrobium clamense</name>
    <dbReference type="NCBI Taxonomy" id="2851013"/>
    <lineage>
        <taxon>Bacteria</taxon>
        <taxon>Pseudomonadati</taxon>
        <taxon>Pseudomonadota</taxon>
        <taxon>Alphaproteobacteria</taxon>
        <taxon>Sphingomonadales</taxon>
        <taxon>Sphingomonadaceae</taxon>
        <taxon>Sphingomicrobium</taxon>
    </lineage>
</organism>
<evidence type="ECO:0000259" key="5">
    <source>
        <dbReference type="PROSITE" id="PS52015"/>
    </source>
</evidence>
<evidence type="ECO:0000313" key="7">
    <source>
        <dbReference type="Proteomes" id="UP000698028"/>
    </source>
</evidence>
<dbReference type="PROSITE" id="PS52015">
    <property type="entry name" value="TONB_CTD"/>
    <property type="match status" value="1"/>
</dbReference>
<name>A0ABS6V9J3_9SPHN</name>
<evidence type="ECO:0000256" key="3">
    <source>
        <dbReference type="ARBA" id="ARBA00022989"/>
    </source>
</evidence>
<dbReference type="InterPro" id="IPR006260">
    <property type="entry name" value="TonB/TolA_C"/>
</dbReference>
<keyword evidence="7" id="KW-1185">Reference proteome</keyword>
<keyword evidence="4" id="KW-0472">Membrane</keyword>
<reference evidence="6 7" key="1">
    <citation type="submission" date="2021-07" db="EMBL/GenBank/DDBJ databases">
        <title>The draft genome sequence of Sphingomicrobium sp. B8.</title>
        <authorList>
            <person name="Mu L."/>
        </authorList>
    </citation>
    <scope>NUCLEOTIDE SEQUENCE [LARGE SCALE GENOMIC DNA]</scope>
    <source>
        <strain evidence="6 7">B8</strain>
    </source>
</reference>
<dbReference type="Pfam" id="PF03544">
    <property type="entry name" value="TonB_C"/>
    <property type="match status" value="1"/>
</dbReference>
<dbReference type="Proteomes" id="UP000698028">
    <property type="component" value="Unassembled WGS sequence"/>
</dbReference>
<keyword evidence="2" id="KW-0812">Transmembrane</keyword>
<dbReference type="InterPro" id="IPR037682">
    <property type="entry name" value="TonB_C"/>
</dbReference>
<comment type="subcellular location">
    <subcellularLocation>
        <location evidence="1">Membrane</location>
        <topology evidence="1">Single-pass membrane protein</topology>
    </subcellularLocation>
</comment>
<gene>
    <name evidence="6" type="ORF">KTQ36_11020</name>
</gene>
<sequence>MIALLTFLAATASPPPVDRTMDLPMERPESASALGHFGTVTVHARIGANGELDDLVIASPSGSDLLDADAIAMLSNKTIRGSAEGNLVAIAIGYLPFNPDNIPSYTCRQAGLALGWWQSLSSENEATNSSIYHMLSGLLLLATMDKGSSADVAARYKAFRANFGTALERCADRPDDSFLATAVKSD</sequence>
<dbReference type="NCBIfam" id="TIGR01352">
    <property type="entry name" value="tonB_Cterm"/>
    <property type="match status" value="1"/>
</dbReference>
<protein>
    <submittedName>
        <fullName evidence="6">Energy transducer TonB</fullName>
    </submittedName>
</protein>
<keyword evidence="3" id="KW-1133">Transmembrane helix</keyword>
<feature type="domain" description="TonB C-terminal" evidence="5">
    <location>
        <begin position="12"/>
        <end position="103"/>
    </location>
</feature>
<dbReference type="RefSeq" id="WP_218633703.1">
    <property type="nucleotide sequence ID" value="NZ_JAHVAH010000001.1"/>
</dbReference>
<comment type="caution">
    <text evidence="6">The sequence shown here is derived from an EMBL/GenBank/DDBJ whole genome shotgun (WGS) entry which is preliminary data.</text>
</comment>
<evidence type="ECO:0000256" key="2">
    <source>
        <dbReference type="ARBA" id="ARBA00022692"/>
    </source>
</evidence>
<proteinExistence type="predicted"/>
<accession>A0ABS6V9J3</accession>
<evidence type="ECO:0000256" key="1">
    <source>
        <dbReference type="ARBA" id="ARBA00004167"/>
    </source>
</evidence>